<protein>
    <submittedName>
        <fullName evidence="1">Uncharacterized protein</fullName>
    </submittedName>
</protein>
<dbReference type="EMBL" id="MT142738">
    <property type="protein sequence ID" value="QJA87871.1"/>
    <property type="molecule type" value="Genomic_DNA"/>
</dbReference>
<gene>
    <name evidence="1" type="ORF">MM415B02873_0004</name>
</gene>
<sequence length="131" mass="13586">MAEVDFDVEVEAEAVCEIVAVEVEVAVPVEVEVAVAVAVAVLVAIPTPICPSSTCQRYVVAVSDTEISDNRSPASANVALVSRAVFRPPAAPTTIAPPPSVSIRSTKRIPARVGATRVRVSGDSPDTISHI</sequence>
<reference evidence="1" key="1">
    <citation type="submission" date="2020-03" db="EMBL/GenBank/DDBJ databases">
        <title>The deep terrestrial virosphere.</title>
        <authorList>
            <person name="Holmfeldt K."/>
            <person name="Nilsson E."/>
            <person name="Simone D."/>
            <person name="Lopez-Fernandez M."/>
            <person name="Wu X."/>
            <person name="de Brujin I."/>
            <person name="Lundin D."/>
            <person name="Andersson A."/>
            <person name="Bertilsson S."/>
            <person name="Dopson M."/>
        </authorList>
    </citation>
    <scope>NUCLEOTIDE SEQUENCE</scope>
    <source>
        <strain evidence="1">MM415B02873</strain>
    </source>
</reference>
<dbReference type="AlphaFoldDB" id="A0A6M3L2C3"/>
<name>A0A6M3L2C3_9ZZZZ</name>
<accession>A0A6M3L2C3</accession>
<evidence type="ECO:0000313" key="1">
    <source>
        <dbReference type="EMBL" id="QJA87871.1"/>
    </source>
</evidence>
<proteinExistence type="predicted"/>
<organism evidence="1">
    <name type="scientific">viral metagenome</name>
    <dbReference type="NCBI Taxonomy" id="1070528"/>
    <lineage>
        <taxon>unclassified sequences</taxon>
        <taxon>metagenomes</taxon>
        <taxon>organismal metagenomes</taxon>
    </lineage>
</organism>